<gene>
    <name evidence="2" type="ORF">EW146_g437</name>
</gene>
<protein>
    <submittedName>
        <fullName evidence="2">Uncharacterized protein</fullName>
    </submittedName>
</protein>
<dbReference type="EMBL" id="SGPL01000009">
    <property type="protein sequence ID" value="THH21032.1"/>
    <property type="molecule type" value="Genomic_DNA"/>
</dbReference>
<comment type="caution">
    <text evidence="2">The sequence shown here is derived from an EMBL/GenBank/DDBJ whole genome shotgun (WGS) entry which is preliminary data.</text>
</comment>
<feature type="region of interest" description="Disordered" evidence="1">
    <location>
        <begin position="98"/>
        <end position="130"/>
    </location>
</feature>
<evidence type="ECO:0000313" key="2">
    <source>
        <dbReference type="EMBL" id="THH21032.1"/>
    </source>
</evidence>
<dbReference type="Proteomes" id="UP000310158">
    <property type="component" value="Unassembled WGS sequence"/>
</dbReference>
<reference evidence="2 3" key="1">
    <citation type="submission" date="2019-02" db="EMBL/GenBank/DDBJ databases">
        <title>Genome sequencing of the rare red list fungi Bondarzewia mesenterica.</title>
        <authorList>
            <person name="Buettner E."/>
            <person name="Kellner H."/>
        </authorList>
    </citation>
    <scope>NUCLEOTIDE SEQUENCE [LARGE SCALE GENOMIC DNA]</scope>
    <source>
        <strain evidence="2 3">DSM 108281</strain>
    </source>
</reference>
<evidence type="ECO:0000313" key="3">
    <source>
        <dbReference type="Proteomes" id="UP000310158"/>
    </source>
</evidence>
<name>A0A4S4M6Y4_9AGAM</name>
<keyword evidence="3" id="KW-1185">Reference proteome</keyword>
<dbReference type="Pfam" id="PF10346">
    <property type="entry name" value="Con-6"/>
    <property type="match status" value="1"/>
</dbReference>
<dbReference type="OrthoDB" id="3353448at2759"/>
<dbReference type="AlphaFoldDB" id="A0A4S4M6Y4"/>
<accession>A0A4S4M6Y4</accession>
<dbReference type="InterPro" id="IPR018824">
    <property type="entry name" value="Conidiation-specific_6"/>
</dbReference>
<proteinExistence type="predicted"/>
<organism evidence="2 3">
    <name type="scientific">Bondarzewia mesenterica</name>
    <dbReference type="NCBI Taxonomy" id="1095465"/>
    <lineage>
        <taxon>Eukaryota</taxon>
        <taxon>Fungi</taxon>
        <taxon>Dikarya</taxon>
        <taxon>Basidiomycota</taxon>
        <taxon>Agaricomycotina</taxon>
        <taxon>Agaricomycetes</taxon>
        <taxon>Russulales</taxon>
        <taxon>Bondarzewiaceae</taxon>
        <taxon>Bondarzewia</taxon>
    </lineage>
</organism>
<evidence type="ECO:0000256" key="1">
    <source>
        <dbReference type="SAM" id="MobiDB-lite"/>
    </source>
</evidence>
<sequence>MPTRLVYAPTDLQKLHTSHTHLTTCLSSELATTTTIIMKLRTIVAISSARKIAIAWQEDIAALANPDTSYEGRRHAEQELHQMGRSAHVPITTKIKRALGIHSTPRKDRKRAREYDHSHTSTTSRRRGFF</sequence>